<feature type="domain" description="Dienelactone hydrolase" evidence="2">
    <location>
        <begin position="143"/>
        <end position="255"/>
    </location>
</feature>
<dbReference type="Proteomes" id="UP000019402">
    <property type="component" value="Unassembled WGS sequence"/>
</dbReference>
<keyword evidence="1" id="KW-0732">Signal</keyword>
<evidence type="ECO:0000256" key="1">
    <source>
        <dbReference type="ARBA" id="ARBA00022729"/>
    </source>
</evidence>
<gene>
    <name evidence="3" type="ORF">JCM21142_104421</name>
</gene>
<dbReference type="InterPro" id="IPR050955">
    <property type="entry name" value="Plant_Biomass_Hydrol_Est"/>
</dbReference>
<dbReference type="SUPFAM" id="SSF53474">
    <property type="entry name" value="alpha/beta-Hydrolases"/>
    <property type="match status" value="1"/>
</dbReference>
<dbReference type="RefSeq" id="WP_081735882.1">
    <property type="nucleotide sequence ID" value="NZ_BAMD01000106.1"/>
</dbReference>
<proteinExistence type="predicted"/>
<name>W7YLZ2_9BACT</name>
<comment type="caution">
    <text evidence="3">The sequence shown here is derived from an EMBL/GenBank/DDBJ whole genome shotgun (WGS) entry which is preliminary data.</text>
</comment>
<evidence type="ECO:0000313" key="3">
    <source>
        <dbReference type="EMBL" id="GAF05676.1"/>
    </source>
</evidence>
<dbReference type="eggNOG" id="COG4099">
    <property type="taxonomic scope" value="Bacteria"/>
</dbReference>
<sequence length="278" mass="31619">MKNLPILLFLMITSRVLGQPADVNSTFPDVKQAIQEHNNSFYAEHATSYIYTDESGVEWPYRLFLPPDYDPKNEYPLLLSFHGAGSRGADNLKQLRPWIAGWMDEQVQKEHPCIILMPQCPSKQQWVNVPWKEGSYVFKDIAPSRPMKLVKKIFDKVVEENSVDKNRIYVMGASMGGYGTWYFLMRYRKLIAAAVPICGGGDPSMAKKIRHIPIWAFHGDKDPVVPLSGSTDMISALQSFKDNNARITIYPGVGHNAYELAWNDPALVRWVFSQEKGH</sequence>
<protein>
    <submittedName>
        <fullName evidence="3">Esterase</fullName>
    </submittedName>
</protein>
<dbReference type="STRING" id="869213.GCA_000517085_00351"/>
<dbReference type="InterPro" id="IPR029058">
    <property type="entry name" value="AB_hydrolase_fold"/>
</dbReference>
<dbReference type="EMBL" id="BAMD01000106">
    <property type="protein sequence ID" value="GAF05676.1"/>
    <property type="molecule type" value="Genomic_DNA"/>
</dbReference>
<dbReference type="Gene3D" id="3.40.50.1820">
    <property type="entry name" value="alpha/beta hydrolase"/>
    <property type="match status" value="1"/>
</dbReference>
<evidence type="ECO:0000259" key="2">
    <source>
        <dbReference type="Pfam" id="PF01738"/>
    </source>
</evidence>
<dbReference type="OrthoDB" id="9764953at2"/>
<keyword evidence="4" id="KW-1185">Reference proteome</keyword>
<reference evidence="3 4" key="1">
    <citation type="journal article" date="2014" name="Genome Announc.">
        <title>Draft Genome Sequence of Cytophaga fermentans JCM 21142T, a Facultative Anaerobe Isolated from Marine Mud.</title>
        <authorList>
            <person name="Starns D."/>
            <person name="Oshima K."/>
            <person name="Suda W."/>
            <person name="Iino T."/>
            <person name="Yuki M."/>
            <person name="Inoue J."/>
            <person name="Kitamura K."/>
            <person name="Iida T."/>
            <person name="Darby A."/>
            <person name="Hattori M."/>
            <person name="Ohkuma M."/>
        </authorList>
    </citation>
    <scope>NUCLEOTIDE SEQUENCE [LARGE SCALE GENOMIC DNA]</scope>
    <source>
        <strain evidence="3 4">JCM 21142</strain>
    </source>
</reference>
<organism evidence="3 4">
    <name type="scientific">Saccharicrinis fermentans DSM 9555 = JCM 21142</name>
    <dbReference type="NCBI Taxonomy" id="869213"/>
    <lineage>
        <taxon>Bacteria</taxon>
        <taxon>Pseudomonadati</taxon>
        <taxon>Bacteroidota</taxon>
        <taxon>Bacteroidia</taxon>
        <taxon>Marinilabiliales</taxon>
        <taxon>Marinilabiliaceae</taxon>
        <taxon>Saccharicrinis</taxon>
    </lineage>
</organism>
<dbReference type="AlphaFoldDB" id="W7YLZ2"/>
<dbReference type="InterPro" id="IPR002925">
    <property type="entry name" value="Dienelactn_hydro"/>
</dbReference>
<dbReference type="PANTHER" id="PTHR43037:SF1">
    <property type="entry name" value="BLL1128 PROTEIN"/>
    <property type="match status" value="1"/>
</dbReference>
<dbReference type="GO" id="GO:0016787">
    <property type="term" value="F:hydrolase activity"/>
    <property type="evidence" value="ECO:0007669"/>
    <property type="project" value="InterPro"/>
</dbReference>
<dbReference type="PANTHER" id="PTHR43037">
    <property type="entry name" value="UNNAMED PRODUCT-RELATED"/>
    <property type="match status" value="1"/>
</dbReference>
<evidence type="ECO:0000313" key="4">
    <source>
        <dbReference type="Proteomes" id="UP000019402"/>
    </source>
</evidence>
<dbReference type="Pfam" id="PF01738">
    <property type="entry name" value="DLH"/>
    <property type="match status" value="1"/>
</dbReference>
<accession>W7YLZ2</accession>